<feature type="signal peptide" evidence="1">
    <location>
        <begin position="1"/>
        <end position="16"/>
    </location>
</feature>
<accession>A0A6B0UC22</accession>
<name>A0A6B0UC22_IXORI</name>
<reference evidence="2" key="1">
    <citation type="submission" date="2019-12" db="EMBL/GenBank/DDBJ databases">
        <title>An insight into the sialome of adult female Ixodes ricinus ticks feeding for 6 days.</title>
        <authorList>
            <person name="Perner J."/>
            <person name="Ribeiro J.M.C."/>
        </authorList>
    </citation>
    <scope>NUCLEOTIDE SEQUENCE</scope>
    <source>
        <strain evidence="2">Semi-engorged</strain>
        <tissue evidence="2">Salivary glands</tissue>
    </source>
</reference>
<proteinExistence type="predicted"/>
<feature type="chain" id="PRO_5025379195" evidence="1">
    <location>
        <begin position="17"/>
        <end position="100"/>
    </location>
</feature>
<evidence type="ECO:0000256" key="1">
    <source>
        <dbReference type="SAM" id="SignalP"/>
    </source>
</evidence>
<evidence type="ECO:0000313" key="2">
    <source>
        <dbReference type="EMBL" id="MXU88161.1"/>
    </source>
</evidence>
<dbReference type="AlphaFoldDB" id="A0A6B0UC22"/>
<organism evidence="2">
    <name type="scientific">Ixodes ricinus</name>
    <name type="common">Common tick</name>
    <name type="synonym">Acarus ricinus</name>
    <dbReference type="NCBI Taxonomy" id="34613"/>
    <lineage>
        <taxon>Eukaryota</taxon>
        <taxon>Metazoa</taxon>
        <taxon>Ecdysozoa</taxon>
        <taxon>Arthropoda</taxon>
        <taxon>Chelicerata</taxon>
        <taxon>Arachnida</taxon>
        <taxon>Acari</taxon>
        <taxon>Parasitiformes</taxon>
        <taxon>Ixodida</taxon>
        <taxon>Ixodoidea</taxon>
        <taxon>Ixodidae</taxon>
        <taxon>Ixodinae</taxon>
        <taxon>Ixodes</taxon>
    </lineage>
</organism>
<dbReference type="EMBL" id="GIFC01006078">
    <property type="protein sequence ID" value="MXU88161.1"/>
    <property type="molecule type" value="Transcribed_RNA"/>
</dbReference>
<protein>
    <submittedName>
        <fullName evidence="2">Putative secreted protein</fullName>
    </submittedName>
</protein>
<sequence length="100" mass="11828">MLITLVLTVTPQLCWLWVNRSRPPLLFRSRERELGYVRNLTQIDPSYSGGSCHVITQIERRWTRVGFRTQRHKTLKARSHSCDRVRPRETRPVFRPLATA</sequence>
<keyword evidence="1" id="KW-0732">Signal</keyword>